<dbReference type="AlphaFoldDB" id="A0AAV4IJS7"/>
<gene>
    <name evidence="2" type="ORF">ElyMa_006635100</name>
</gene>
<comment type="caution">
    <text evidence="2">The sequence shown here is derived from an EMBL/GenBank/DDBJ whole genome shotgun (WGS) entry which is preliminary data.</text>
</comment>
<reference evidence="2 3" key="1">
    <citation type="journal article" date="2021" name="Elife">
        <title>Chloroplast acquisition without the gene transfer in kleptoplastic sea slugs, Plakobranchus ocellatus.</title>
        <authorList>
            <person name="Maeda T."/>
            <person name="Takahashi S."/>
            <person name="Yoshida T."/>
            <person name="Shimamura S."/>
            <person name="Takaki Y."/>
            <person name="Nagai Y."/>
            <person name="Toyoda A."/>
            <person name="Suzuki Y."/>
            <person name="Arimoto A."/>
            <person name="Ishii H."/>
            <person name="Satoh N."/>
            <person name="Nishiyama T."/>
            <person name="Hasebe M."/>
            <person name="Maruyama T."/>
            <person name="Minagawa J."/>
            <person name="Obokata J."/>
            <person name="Shigenobu S."/>
        </authorList>
    </citation>
    <scope>NUCLEOTIDE SEQUENCE [LARGE SCALE GENOMIC DNA]</scope>
</reference>
<evidence type="ECO:0000313" key="3">
    <source>
        <dbReference type="Proteomes" id="UP000762676"/>
    </source>
</evidence>
<protein>
    <recommendedName>
        <fullName evidence="4">NR LBD domain-containing protein</fullName>
    </recommendedName>
</protein>
<feature type="transmembrane region" description="Helical" evidence="1">
    <location>
        <begin position="96"/>
        <end position="126"/>
    </location>
</feature>
<keyword evidence="1" id="KW-0812">Transmembrane</keyword>
<keyword evidence="3" id="KW-1185">Reference proteome</keyword>
<keyword evidence="1" id="KW-1133">Transmembrane helix</keyword>
<name>A0AAV4IJS7_9GAST</name>
<accession>A0AAV4IJS7</accession>
<proteinExistence type="predicted"/>
<sequence length="127" mass="13719">MCVQHLKKNSFTELFEDEVLRLADLEIATEKFLDAVEGFKPSLELYLRNTSELCPLDQLTVARMCLYAIAESVKSPPPSIEQMRCSYLDLGGSVELVLVVVAAAAVVVVVVSSSSSSSIVVAVVVVV</sequence>
<organism evidence="2 3">
    <name type="scientific">Elysia marginata</name>
    <dbReference type="NCBI Taxonomy" id="1093978"/>
    <lineage>
        <taxon>Eukaryota</taxon>
        <taxon>Metazoa</taxon>
        <taxon>Spiralia</taxon>
        <taxon>Lophotrochozoa</taxon>
        <taxon>Mollusca</taxon>
        <taxon>Gastropoda</taxon>
        <taxon>Heterobranchia</taxon>
        <taxon>Euthyneura</taxon>
        <taxon>Panpulmonata</taxon>
        <taxon>Sacoglossa</taxon>
        <taxon>Placobranchoidea</taxon>
        <taxon>Plakobranchidae</taxon>
        <taxon>Elysia</taxon>
    </lineage>
</organism>
<evidence type="ECO:0000256" key="1">
    <source>
        <dbReference type="SAM" id="Phobius"/>
    </source>
</evidence>
<keyword evidence="1" id="KW-0472">Membrane</keyword>
<dbReference type="Proteomes" id="UP000762676">
    <property type="component" value="Unassembled WGS sequence"/>
</dbReference>
<dbReference type="EMBL" id="BMAT01013313">
    <property type="protein sequence ID" value="GFS09973.1"/>
    <property type="molecule type" value="Genomic_DNA"/>
</dbReference>
<evidence type="ECO:0008006" key="4">
    <source>
        <dbReference type="Google" id="ProtNLM"/>
    </source>
</evidence>
<evidence type="ECO:0000313" key="2">
    <source>
        <dbReference type="EMBL" id="GFS09973.1"/>
    </source>
</evidence>